<feature type="domain" description="Wax synthase" evidence="6">
    <location>
        <begin position="221"/>
        <end position="289"/>
    </location>
</feature>
<gene>
    <name evidence="7" type="ORF">PG991_006532</name>
</gene>
<dbReference type="InterPro" id="IPR032805">
    <property type="entry name" value="Wax_synthase_dom"/>
</dbReference>
<comment type="subcellular location">
    <subcellularLocation>
        <location evidence="1">Membrane</location>
        <topology evidence="1">Multi-pass membrane protein</topology>
    </subcellularLocation>
</comment>
<dbReference type="Pfam" id="PF13813">
    <property type="entry name" value="MBOAT_2"/>
    <property type="match status" value="1"/>
</dbReference>
<feature type="transmembrane region" description="Helical" evidence="5">
    <location>
        <begin position="36"/>
        <end position="53"/>
    </location>
</feature>
<organism evidence="7 8">
    <name type="scientific">Apiospora marii</name>
    <dbReference type="NCBI Taxonomy" id="335849"/>
    <lineage>
        <taxon>Eukaryota</taxon>
        <taxon>Fungi</taxon>
        <taxon>Dikarya</taxon>
        <taxon>Ascomycota</taxon>
        <taxon>Pezizomycotina</taxon>
        <taxon>Sordariomycetes</taxon>
        <taxon>Xylariomycetidae</taxon>
        <taxon>Amphisphaeriales</taxon>
        <taxon>Apiosporaceae</taxon>
        <taxon>Apiospora</taxon>
    </lineage>
</organism>
<name>A0ABR1RZK5_9PEZI</name>
<evidence type="ECO:0000256" key="3">
    <source>
        <dbReference type="ARBA" id="ARBA00022989"/>
    </source>
</evidence>
<evidence type="ECO:0000256" key="4">
    <source>
        <dbReference type="ARBA" id="ARBA00023136"/>
    </source>
</evidence>
<evidence type="ECO:0000313" key="8">
    <source>
        <dbReference type="Proteomes" id="UP001396898"/>
    </source>
</evidence>
<evidence type="ECO:0000256" key="1">
    <source>
        <dbReference type="ARBA" id="ARBA00004141"/>
    </source>
</evidence>
<feature type="transmembrane region" description="Helical" evidence="5">
    <location>
        <begin position="6"/>
        <end position="24"/>
    </location>
</feature>
<accession>A0ABR1RZK5</accession>
<evidence type="ECO:0000313" key="7">
    <source>
        <dbReference type="EMBL" id="KAK8023293.1"/>
    </source>
</evidence>
<evidence type="ECO:0000256" key="2">
    <source>
        <dbReference type="ARBA" id="ARBA00022692"/>
    </source>
</evidence>
<feature type="transmembrane region" description="Helical" evidence="5">
    <location>
        <begin position="268"/>
        <end position="288"/>
    </location>
</feature>
<reference evidence="7 8" key="1">
    <citation type="submission" date="2023-01" db="EMBL/GenBank/DDBJ databases">
        <title>Analysis of 21 Apiospora genomes using comparative genomics revels a genus with tremendous synthesis potential of carbohydrate active enzymes and secondary metabolites.</title>
        <authorList>
            <person name="Sorensen T."/>
        </authorList>
    </citation>
    <scope>NUCLEOTIDE SEQUENCE [LARGE SCALE GENOMIC DNA]</scope>
    <source>
        <strain evidence="7 8">CBS 20057</strain>
    </source>
</reference>
<comment type="caution">
    <text evidence="7">The sequence shown here is derived from an EMBL/GenBank/DDBJ whole genome shotgun (WGS) entry which is preliminary data.</text>
</comment>
<sequence>MELHPTLFSMLSLIAATTSFSLAIQRSSQDRIRLAFGTLHTASVIAWLLVISFQSSPSLYSQLAVPFITGLTIHSTAIVFLQKSMVRLDDTSISQRMRTIYRVWSNVRNLPLDRSEVELPERPGNQRLWFAAKRGARLCALWAIECGASSTMNFLLIRRGVTLGDFSPAHQGLVPSASDMEVRGIMSVYWIWTAYHSLTVGHDLAAILFVAILGWDEADEWPPLFGNLMEAYTLRRFWGVFWHRLHVHSFMLFIPLPRYLRSKLARGAFVSFSIFVLGALSHAAANLVNYRQHFLIRSEEYGFLDEQLG</sequence>
<evidence type="ECO:0000259" key="6">
    <source>
        <dbReference type="Pfam" id="PF13813"/>
    </source>
</evidence>
<proteinExistence type="predicted"/>
<feature type="transmembrane region" description="Helical" evidence="5">
    <location>
        <begin position="59"/>
        <end position="81"/>
    </location>
</feature>
<keyword evidence="4 5" id="KW-0472">Membrane</keyword>
<keyword evidence="8" id="KW-1185">Reference proteome</keyword>
<keyword evidence="3 5" id="KW-1133">Transmembrane helix</keyword>
<feature type="transmembrane region" description="Helical" evidence="5">
    <location>
        <begin position="189"/>
        <end position="215"/>
    </location>
</feature>
<protein>
    <recommendedName>
        <fullName evidence="6">Wax synthase domain-containing protein</fullName>
    </recommendedName>
</protein>
<evidence type="ECO:0000256" key="5">
    <source>
        <dbReference type="SAM" id="Phobius"/>
    </source>
</evidence>
<dbReference type="EMBL" id="JAQQWI010000008">
    <property type="protein sequence ID" value="KAK8023293.1"/>
    <property type="molecule type" value="Genomic_DNA"/>
</dbReference>
<dbReference type="Proteomes" id="UP001396898">
    <property type="component" value="Unassembled WGS sequence"/>
</dbReference>
<keyword evidence="2 5" id="KW-0812">Transmembrane</keyword>